<keyword evidence="2 4" id="KW-0442">Lipid degradation</keyword>
<feature type="compositionally biased region" description="Low complexity" evidence="5">
    <location>
        <begin position="783"/>
        <end position="796"/>
    </location>
</feature>
<dbReference type="InterPro" id="IPR016035">
    <property type="entry name" value="Acyl_Trfase/lysoPLipase"/>
</dbReference>
<dbReference type="Pfam" id="PF11815">
    <property type="entry name" value="DUF3336"/>
    <property type="match status" value="1"/>
</dbReference>
<keyword evidence="1 4" id="KW-0378">Hydrolase</keyword>
<feature type="compositionally biased region" description="Low complexity" evidence="5">
    <location>
        <begin position="732"/>
        <end position="750"/>
    </location>
</feature>
<dbReference type="Pfam" id="PF01734">
    <property type="entry name" value="Patatin"/>
    <property type="match status" value="1"/>
</dbReference>
<feature type="active site" description="Proton acceptor" evidence="4">
    <location>
        <position position="484"/>
    </location>
</feature>
<feature type="compositionally biased region" description="Basic residues" evidence="5">
    <location>
        <begin position="49"/>
        <end position="59"/>
    </location>
</feature>
<dbReference type="InterPro" id="IPR021771">
    <property type="entry name" value="Triacylglycerol_lipase_N"/>
</dbReference>
<dbReference type="EMBL" id="PYSW02000008">
    <property type="protein sequence ID" value="KAG2389151.1"/>
    <property type="molecule type" value="Genomic_DNA"/>
</dbReference>
<dbReference type="InterPro" id="IPR050301">
    <property type="entry name" value="NTE"/>
</dbReference>
<feature type="short sequence motif" description="GXSXG" evidence="4">
    <location>
        <begin position="328"/>
        <end position="332"/>
    </location>
</feature>
<dbReference type="GO" id="GO:0016042">
    <property type="term" value="P:lipid catabolic process"/>
    <property type="evidence" value="ECO:0007669"/>
    <property type="project" value="UniProtKB-UniRule"/>
</dbReference>
<comment type="caution">
    <text evidence="8">The sequence shown here is derived from an EMBL/GenBank/DDBJ whole genome shotgun (WGS) entry which is preliminary data.</text>
</comment>
<dbReference type="AlphaFoldDB" id="A0AA88H012"/>
<dbReference type="PROSITE" id="PS51635">
    <property type="entry name" value="PNPLA"/>
    <property type="match status" value="1"/>
</dbReference>
<proteinExistence type="predicted"/>
<evidence type="ECO:0000256" key="1">
    <source>
        <dbReference type="ARBA" id="ARBA00022801"/>
    </source>
</evidence>
<comment type="caution">
    <text evidence="4">Lacks conserved residue(s) required for the propagation of feature annotation.</text>
</comment>
<feature type="region of interest" description="Disordered" evidence="5">
    <location>
        <begin position="668"/>
        <end position="838"/>
    </location>
</feature>
<keyword evidence="3 4" id="KW-0443">Lipid metabolism</keyword>
<organism evidence="8 9">
    <name type="scientific">Naegleria lovaniensis</name>
    <name type="common">Amoeba</name>
    <dbReference type="NCBI Taxonomy" id="51637"/>
    <lineage>
        <taxon>Eukaryota</taxon>
        <taxon>Discoba</taxon>
        <taxon>Heterolobosea</taxon>
        <taxon>Tetramitia</taxon>
        <taxon>Eutetramitia</taxon>
        <taxon>Vahlkampfiidae</taxon>
        <taxon>Naegleria</taxon>
    </lineage>
</organism>
<evidence type="ECO:0000313" key="8">
    <source>
        <dbReference type="EMBL" id="KAG2389151.1"/>
    </source>
</evidence>
<feature type="compositionally biased region" description="Low complexity" evidence="5">
    <location>
        <begin position="83"/>
        <end position="108"/>
    </location>
</feature>
<feature type="compositionally biased region" description="Low complexity" evidence="5">
    <location>
        <begin position="60"/>
        <end position="72"/>
    </location>
</feature>
<evidence type="ECO:0000256" key="6">
    <source>
        <dbReference type="SAM" id="Phobius"/>
    </source>
</evidence>
<dbReference type="Gene3D" id="3.40.1090.10">
    <property type="entry name" value="Cytosolic phospholipase A2 catalytic domain"/>
    <property type="match status" value="2"/>
</dbReference>
<sequence length="838" mass="95604">MTTVISRNVFERSLNSPNTSSTISTPNAILSNFIPHYAHDHDQQQQQRHYSHHSQHSNHHSQQPHSQQHTSDLILPSHEQDPTITHSHTIHSSSSNDQNINNNNSSIQLPPSTPTKKPFYQRGIFKLFYAFIFIFRIVIFLFKFFYSYLKLVKHQNKQKQHCKVLLEDKVDNYNDYKQIALYLDQLEGYDLWKSENETKLYDFEQLENLNYQMMAMLRKKDIHGLQWLLRAELHRNIAGINNIQLYECHTGTKQLIEEYIELVSKSCHLIRESDELSLEEKLKFFRDTCHAFGRSALLLSGGGGLSMYHIGVVKSLYDSQILPKVISGSSGGSIIAAALCTRREEDLAKCFEPGSFKLEAFGGSDDTPERSAMRKISRLLNNGVIMDVNKLAQCIRENIGDVTFEEAYKISGRVLNITVSGQSAGYQTHEGLLNYLTAPNVLIWSAAVASCSLPMLYKAVPLMAKDRDGNIVPYHNFANQKYQDGTLFYDLPITRLAELFNVNFYIASQVNPHVLPFISNSRKQKNSLLSNIISLIGSEIKYRIEQLYSLSLIPERFRWFELVISQSYEAHVTIVPCDLNFENMKKILSNPTFEYIKQAIHQGMRRTFPHMNRIENMLKIELTLDSCLKQVRSQLFKSSPQFAIQMSKSSSLFNLEEEDVIDHEIVEREQQQQHSMRGGGGGGGGAGITGGHTINTMNHHHSHHPPHHQHHHNSSSSTSHHHHQHSPHHHYNNSSSNHSQQQQHNSSTNSLLSLMDELPDRSSTTTATTIHNHSDDDDDSTCHDSPSSPRMRPRSSFISNEMTEMTVNTSTRRKQKGGGDQQHLTIVNPYSSNTKDQK</sequence>
<keyword evidence="6" id="KW-0812">Transmembrane</keyword>
<dbReference type="SUPFAM" id="SSF52151">
    <property type="entry name" value="FabD/lysophospholipase-like"/>
    <property type="match status" value="1"/>
</dbReference>
<gene>
    <name evidence="8" type="ORF">C9374_014551</name>
</gene>
<keyword evidence="6" id="KW-1133">Transmembrane helix</keyword>
<dbReference type="GO" id="GO:0004806">
    <property type="term" value="F:triacylglycerol lipase activity"/>
    <property type="evidence" value="ECO:0007669"/>
    <property type="project" value="InterPro"/>
</dbReference>
<name>A0AA88H012_NAELO</name>
<evidence type="ECO:0000256" key="4">
    <source>
        <dbReference type="PROSITE-ProRule" id="PRU01161"/>
    </source>
</evidence>
<dbReference type="RefSeq" id="XP_044553143.1">
    <property type="nucleotide sequence ID" value="XM_044690551.1"/>
</dbReference>
<feature type="domain" description="PNPLA" evidence="7">
    <location>
        <begin position="297"/>
        <end position="497"/>
    </location>
</feature>
<feature type="compositionally biased region" description="Gly residues" evidence="5">
    <location>
        <begin position="677"/>
        <end position="690"/>
    </location>
</feature>
<protein>
    <recommendedName>
        <fullName evidence="7">PNPLA domain-containing protein</fullName>
    </recommendedName>
</protein>
<feature type="compositionally biased region" description="Basic residues" evidence="5">
    <location>
        <begin position="698"/>
        <end position="731"/>
    </location>
</feature>
<evidence type="ECO:0000256" key="2">
    <source>
        <dbReference type="ARBA" id="ARBA00022963"/>
    </source>
</evidence>
<feature type="compositionally biased region" description="Polar residues" evidence="5">
    <location>
        <begin position="797"/>
        <end position="810"/>
    </location>
</feature>
<feature type="transmembrane region" description="Helical" evidence="6">
    <location>
        <begin position="127"/>
        <end position="149"/>
    </location>
</feature>
<dbReference type="GeneID" id="68107004"/>
<feature type="compositionally biased region" description="Polar residues" evidence="5">
    <location>
        <begin position="822"/>
        <end position="838"/>
    </location>
</feature>
<reference evidence="8 9" key="1">
    <citation type="journal article" date="2018" name="BMC Genomics">
        <title>The genome of Naegleria lovaniensis, the basis for a comparative approach to unravel pathogenicity factors of the human pathogenic amoeba N. fowleri.</title>
        <authorList>
            <person name="Liechti N."/>
            <person name="Schurch N."/>
            <person name="Bruggmann R."/>
            <person name="Wittwer M."/>
        </authorList>
    </citation>
    <scope>NUCLEOTIDE SEQUENCE [LARGE SCALE GENOMIC DNA]</scope>
    <source>
        <strain evidence="8 9">ATCC 30569</strain>
    </source>
</reference>
<evidence type="ECO:0000256" key="5">
    <source>
        <dbReference type="SAM" id="MobiDB-lite"/>
    </source>
</evidence>
<keyword evidence="9" id="KW-1185">Reference proteome</keyword>
<evidence type="ECO:0000313" key="9">
    <source>
        <dbReference type="Proteomes" id="UP000816034"/>
    </source>
</evidence>
<evidence type="ECO:0000256" key="3">
    <source>
        <dbReference type="ARBA" id="ARBA00023098"/>
    </source>
</evidence>
<dbReference type="PANTHER" id="PTHR14226">
    <property type="entry name" value="NEUROPATHY TARGET ESTERASE/SWISS CHEESE D.MELANOGASTER"/>
    <property type="match status" value="1"/>
</dbReference>
<feature type="compositionally biased region" description="Polar residues" evidence="5">
    <location>
        <begin position="761"/>
        <end position="771"/>
    </location>
</feature>
<feature type="active site" description="Nucleophile" evidence="4">
    <location>
        <position position="330"/>
    </location>
</feature>
<accession>A0AA88H012</accession>
<feature type="region of interest" description="Disordered" evidence="5">
    <location>
        <begin position="40"/>
        <end position="114"/>
    </location>
</feature>
<dbReference type="InterPro" id="IPR002641">
    <property type="entry name" value="PNPLA_dom"/>
</dbReference>
<dbReference type="Proteomes" id="UP000816034">
    <property type="component" value="Unassembled WGS sequence"/>
</dbReference>
<dbReference type="PANTHER" id="PTHR14226:SF10">
    <property type="entry name" value="TRIACYLGLYCEROL LIPASE 4-RELATED"/>
    <property type="match status" value="1"/>
</dbReference>
<keyword evidence="6" id="KW-0472">Membrane</keyword>
<evidence type="ECO:0000259" key="7">
    <source>
        <dbReference type="PROSITE" id="PS51635"/>
    </source>
</evidence>